<feature type="compositionally biased region" description="Basic and acidic residues" evidence="1">
    <location>
        <begin position="400"/>
        <end position="416"/>
    </location>
</feature>
<dbReference type="Proteomes" id="UP000285883">
    <property type="component" value="Unassembled WGS sequence"/>
</dbReference>
<reference evidence="2" key="1">
    <citation type="journal article" date="2015" name="Genom Data">
        <title>Genome sequences of six Phytophthora species associated with forests in New Zealand.</title>
        <authorList>
            <person name="Studholme D.J."/>
            <person name="McDougal R.L."/>
            <person name="Sambles C."/>
            <person name="Hansen E."/>
            <person name="Hardy G."/>
            <person name="Grant M."/>
            <person name="Ganley R.J."/>
            <person name="Williams N.M."/>
        </authorList>
    </citation>
    <scope>NUCLEOTIDE SEQUENCE</scope>
    <source>
        <strain evidence="2">NZFS 2646</strain>
        <strain evidence="3">NZFS 3630</strain>
    </source>
</reference>
<reference evidence="6 7" key="2">
    <citation type="submission" date="2018-07" db="EMBL/GenBank/DDBJ databases">
        <title>Genome sequencing of oomycete isolates from Chile give support for New Zealand origin for Phytophthora kernoviae and make available the first Nothophytophthora sp. genome.</title>
        <authorList>
            <person name="Studholme D.J."/>
            <person name="Sanfuentes E."/>
            <person name="Panda P."/>
            <person name="Hill R."/>
            <person name="Sambles C."/>
            <person name="Grant M."/>
            <person name="Williams N.M."/>
            <person name="Mcdougal R.L."/>
        </authorList>
    </citation>
    <scope>NUCLEOTIDE SEQUENCE [LARGE SCALE GENOMIC DNA]</scope>
    <source>
        <strain evidence="4">Chile2</strain>
        <strain evidence="5">Chile4</strain>
    </source>
</reference>
<dbReference type="GO" id="GO:0005737">
    <property type="term" value="C:cytoplasm"/>
    <property type="evidence" value="ECO:0007669"/>
    <property type="project" value="TreeGrafter"/>
</dbReference>
<reference evidence="2" key="3">
    <citation type="submission" date="2020-06" db="EMBL/GenBank/DDBJ databases">
        <authorList>
            <person name="Studholme D.J."/>
        </authorList>
    </citation>
    <scope>NUCLEOTIDE SEQUENCE</scope>
    <source>
        <strain evidence="2">NZFS 2646</strain>
        <strain evidence="3">NZFS 3630</strain>
    </source>
</reference>
<dbReference type="Proteomes" id="UP000285624">
    <property type="component" value="Unassembled WGS sequence"/>
</dbReference>
<evidence type="ECO:0000313" key="7">
    <source>
        <dbReference type="Proteomes" id="UP000285883"/>
    </source>
</evidence>
<keyword evidence="6" id="KW-1185">Reference proteome</keyword>
<evidence type="ECO:0000313" key="2">
    <source>
        <dbReference type="EMBL" id="KAG2523738.1"/>
    </source>
</evidence>
<dbReference type="EMBL" id="MAYM02001550">
    <property type="protein sequence ID" value="RLN14750.1"/>
    <property type="molecule type" value="Genomic_DNA"/>
</dbReference>
<name>A0A3R7H0Y9_9STRA</name>
<evidence type="ECO:0000313" key="4">
    <source>
        <dbReference type="EMBL" id="RLN14750.1"/>
    </source>
</evidence>
<comment type="caution">
    <text evidence="5">The sequence shown here is derived from an EMBL/GenBank/DDBJ whole genome shotgun (WGS) entry which is preliminary data.</text>
</comment>
<dbReference type="PANTHER" id="PTHR13244:SF7">
    <property type="entry name" value="ZINC FINGER MYND DOMAIN-CONTAINING PROTEIN 10"/>
    <property type="match status" value="1"/>
</dbReference>
<gene>
    <name evidence="4" type="ORF">BBI17_002025</name>
    <name evidence="5" type="ORF">BBO99_00002127</name>
    <name evidence="2" type="ORF">JM16_004981</name>
    <name evidence="3" type="ORF">JM18_004870</name>
</gene>
<dbReference type="Proteomes" id="UP000785171">
    <property type="component" value="Unassembled WGS sequence"/>
</dbReference>
<proteinExistence type="predicted"/>
<organism evidence="5 6">
    <name type="scientific">Phytophthora kernoviae</name>
    <dbReference type="NCBI Taxonomy" id="325452"/>
    <lineage>
        <taxon>Eukaryota</taxon>
        <taxon>Sar</taxon>
        <taxon>Stramenopiles</taxon>
        <taxon>Oomycota</taxon>
        <taxon>Peronosporomycetes</taxon>
        <taxon>Peronosporales</taxon>
        <taxon>Peronosporaceae</taxon>
        <taxon>Phytophthora</taxon>
    </lineage>
</organism>
<evidence type="ECO:0000313" key="5">
    <source>
        <dbReference type="EMBL" id="RLN83449.1"/>
    </source>
</evidence>
<sequence>MSDVFGAQYLVLPTEAEEIVERLKEQTPEQVGRSTSWLEYHHAMEKLNLQAHQSAQHKQDNFVVESLLTFDKFPTIISNLLSLELWKGNILPLLRCQDQDAASLRLYFVVYHEATLTNLFEVAFYHEHVVESLTDDLLLELVDYCMRKLSWLIGFPRERIAQVTSFHKSGSELVQMMQAQSPREELEPERLHVLSLSVVSRILDKHDALLTLVALVENPPWTHKMTVKLPNQTDGGEQETKTEVKWKKFVDQKWVFVEPGDLLALTTTEAQVWLAIYYLLCTKSAREHYEVTQYRKAQLLRIRKYLNELLVDQLPLLADVQRYLDELSIVQVGSTSVLGKNGLVMEAVPYLRDNIVRNFRQRYTELAREFDELSTNFNRSEDLQALAELYQMEGMEELLEGNKRPVDNNVSDKKVEDEETNGQDGLADLVPTRVRLEFSSSKKTGLTKKALIMELDDNNNNNDEDDPIQEAALLT</sequence>
<dbReference type="InterPro" id="IPR052298">
    <property type="entry name" value="ZMYND10"/>
</dbReference>
<feature type="region of interest" description="Disordered" evidence="1">
    <location>
        <begin position="400"/>
        <end position="425"/>
    </location>
</feature>
<feature type="compositionally biased region" description="Acidic residues" evidence="1">
    <location>
        <begin position="456"/>
        <end position="468"/>
    </location>
</feature>
<evidence type="ECO:0000313" key="3">
    <source>
        <dbReference type="EMBL" id="KAG2525525.1"/>
    </source>
</evidence>
<feature type="region of interest" description="Disordered" evidence="1">
    <location>
        <begin position="456"/>
        <end position="475"/>
    </location>
</feature>
<evidence type="ECO:0000256" key="1">
    <source>
        <dbReference type="SAM" id="MobiDB-lite"/>
    </source>
</evidence>
<dbReference type="EMBL" id="MBDN02000033">
    <property type="protein sequence ID" value="RLN83449.1"/>
    <property type="molecule type" value="Genomic_DNA"/>
</dbReference>
<dbReference type="Proteomes" id="UP000792063">
    <property type="component" value="Unassembled WGS sequence"/>
</dbReference>
<dbReference type="PANTHER" id="PTHR13244">
    <property type="entry name" value="ZINC FINGER MYND DOMAIN CONTAINING PROTEIN 10"/>
    <property type="match status" value="1"/>
</dbReference>
<accession>A0A3R7H0Y9</accession>
<evidence type="ECO:0000313" key="6">
    <source>
        <dbReference type="Proteomes" id="UP000285624"/>
    </source>
</evidence>
<dbReference type="STRING" id="325452.A0A3R7H0Y9"/>
<dbReference type="EMBL" id="JPWU03000123">
    <property type="protein sequence ID" value="KAG2525525.1"/>
    <property type="molecule type" value="Genomic_DNA"/>
</dbReference>
<protein>
    <submittedName>
        <fullName evidence="5">Uncharacterized protein</fullName>
    </submittedName>
</protein>
<dbReference type="AlphaFoldDB" id="A0A3R7H0Y9"/>
<dbReference type="EMBL" id="JPWV03000131">
    <property type="protein sequence ID" value="KAG2523738.1"/>
    <property type="molecule type" value="Genomic_DNA"/>
</dbReference>